<reference evidence="2 3" key="2">
    <citation type="journal article" date="2016" name="Appl. Microbiol. Biotechnol.">
        <title>Mutations improving production and secretion of extracellular lipase by Burkholderia glumae PG1.</title>
        <authorList>
            <person name="Knapp A."/>
            <person name="Voget S."/>
            <person name="Gao R."/>
            <person name="Zaburannyi N."/>
            <person name="Krysciak D."/>
            <person name="Breuer M."/>
            <person name="Hauer B."/>
            <person name="Streit W.R."/>
            <person name="Muller R."/>
            <person name="Daniel R."/>
            <person name="Jaeger K.E."/>
        </authorList>
    </citation>
    <scope>NUCLEOTIDE SEQUENCE [LARGE SCALE GENOMIC DNA]</scope>
    <source>
        <strain evidence="2 3">PG1</strain>
    </source>
</reference>
<evidence type="ECO:0000313" key="2">
    <source>
        <dbReference type="EMBL" id="AJK47927.1"/>
    </source>
</evidence>
<name>A0A0B6RRI2_BURPL</name>
<dbReference type="RefSeq" id="WP_042626179.1">
    <property type="nucleotide sequence ID" value="NZ_BSTO01000003.1"/>
</dbReference>
<keyword evidence="1" id="KW-1133">Transmembrane helix</keyword>
<dbReference type="KEGG" id="bpla:bpln_1g33490"/>
<dbReference type="EMBL" id="CP002580">
    <property type="protein sequence ID" value="AJK47927.1"/>
    <property type="molecule type" value="Genomic_DNA"/>
</dbReference>
<proteinExistence type="predicted"/>
<reference evidence="3" key="1">
    <citation type="submission" date="2011-03" db="EMBL/GenBank/DDBJ databases">
        <authorList>
            <person name="Voget S."/>
            <person name="Streit W.R."/>
            <person name="Jaeger K.E."/>
            <person name="Daniel R."/>
        </authorList>
    </citation>
    <scope>NUCLEOTIDE SEQUENCE [LARGE SCALE GENOMIC DNA]</scope>
    <source>
        <strain evidence="3">PG1</strain>
    </source>
</reference>
<dbReference type="HOGENOM" id="CLU_181383_2_0_4"/>
<dbReference type="Proteomes" id="UP000031838">
    <property type="component" value="Chromosome 1"/>
</dbReference>
<dbReference type="OrthoDB" id="9811610at2"/>
<organism evidence="2 3">
    <name type="scientific">Burkholderia plantarii</name>
    <dbReference type="NCBI Taxonomy" id="41899"/>
    <lineage>
        <taxon>Bacteria</taxon>
        <taxon>Pseudomonadati</taxon>
        <taxon>Pseudomonadota</taxon>
        <taxon>Betaproteobacteria</taxon>
        <taxon>Burkholderiales</taxon>
        <taxon>Burkholderiaceae</taxon>
        <taxon>Burkholderia</taxon>
    </lineage>
</organism>
<dbReference type="KEGG" id="bgp:BGL_1c34530"/>
<keyword evidence="1" id="KW-0812">Transmembrane</keyword>
<evidence type="ECO:0000256" key="1">
    <source>
        <dbReference type="SAM" id="Phobius"/>
    </source>
</evidence>
<dbReference type="InterPro" id="IPR021320">
    <property type="entry name" value="DUF2905"/>
</dbReference>
<feature type="transmembrane region" description="Helical" evidence="1">
    <location>
        <begin position="42"/>
        <end position="61"/>
    </location>
</feature>
<keyword evidence="3" id="KW-1185">Reference proteome</keyword>
<evidence type="ECO:0008006" key="4">
    <source>
        <dbReference type="Google" id="ProtNLM"/>
    </source>
</evidence>
<protein>
    <recommendedName>
        <fullName evidence="4">DUF2905 domain-containing protein</fullName>
    </recommendedName>
</protein>
<sequence length="64" mass="7314">MFRWLLVSFVAVMVLARTWPWLSKFGVGRLPGDVTLRIGSRAYPFPFMSTLVVMAIVSVIARLW</sequence>
<accession>A0A0B6RRI2</accession>
<gene>
    <name evidence="2" type="ORF">BGL_1c34530</name>
</gene>
<dbReference type="AlphaFoldDB" id="A0A0B6RRI2"/>
<evidence type="ECO:0000313" key="3">
    <source>
        <dbReference type="Proteomes" id="UP000031838"/>
    </source>
</evidence>
<keyword evidence="1" id="KW-0472">Membrane</keyword>
<dbReference type="Pfam" id="PF11146">
    <property type="entry name" value="DUF2905"/>
    <property type="match status" value="1"/>
</dbReference>